<sequence>MTFKRKVSDNSKPSKRTKYACTADAEEISKESITILDTLKFNKFIFDGKDCDELIPRMFTIVNWSLCEKVHLKWSVSETNKICPLREALLLLPKIKKIKLEFGFSRGTLDARRLRPENSLLEAESLAHIVRNFDKAHLPLVNCHPKDILRSFEICCESNCPDKCIIFSMHHFYAKKFIEYIRERGASEEASATYLLERGTILQVAKIESNKFWTTVVIRKETYRQNQLRL</sequence>
<reference evidence="2" key="1">
    <citation type="journal article" date="2008" name="Nat. Genet.">
        <title>The Pristionchus pacificus genome provides a unique perspective on nematode lifestyle and parasitism.</title>
        <authorList>
            <person name="Dieterich C."/>
            <person name="Clifton S.W."/>
            <person name="Schuster L.N."/>
            <person name="Chinwalla A."/>
            <person name="Delehaunty K."/>
            <person name="Dinkelacker I."/>
            <person name="Fulton L."/>
            <person name="Fulton R."/>
            <person name="Godfrey J."/>
            <person name="Minx P."/>
            <person name="Mitreva M."/>
            <person name="Roeseler W."/>
            <person name="Tian H."/>
            <person name="Witte H."/>
            <person name="Yang S.P."/>
            <person name="Wilson R.K."/>
            <person name="Sommer R.J."/>
        </authorList>
    </citation>
    <scope>NUCLEOTIDE SEQUENCE [LARGE SCALE GENOMIC DNA]</scope>
    <source>
        <strain evidence="2">PS312</strain>
    </source>
</reference>
<protein>
    <submittedName>
        <fullName evidence="1">Uncharacterized protein</fullName>
    </submittedName>
</protein>
<reference evidence="1" key="2">
    <citation type="submission" date="2022-06" db="UniProtKB">
        <authorList>
            <consortium name="EnsemblMetazoa"/>
        </authorList>
    </citation>
    <scope>IDENTIFICATION</scope>
    <source>
        <strain evidence="1">PS312</strain>
    </source>
</reference>
<keyword evidence="2" id="KW-1185">Reference proteome</keyword>
<dbReference type="AlphaFoldDB" id="A0A2A6D1Y0"/>
<evidence type="ECO:0000313" key="1">
    <source>
        <dbReference type="EnsemblMetazoa" id="PPA42303.1"/>
    </source>
</evidence>
<evidence type="ECO:0000313" key="2">
    <source>
        <dbReference type="Proteomes" id="UP000005239"/>
    </source>
</evidence>
<proteinExistence type="predicted"/>
<accession>A0A2A6D1Y0</accession>
<dbReference type="Proteomes" id="UP000005239">
    <property type="component" value="Unassembled WGS sequence"/>
</dbReference>
<name>A0A2A6D1Y0_PRIPA</name>
<organism evidence="1 2">
    <name type="scientific">Pristionchus pacificus</name>
    <name type="common">Parasitic nematode worm</name>
    <dbReference type="NCBI Taxonomy" id="54126"/>
    <lineage>
        <taxon>Eukaryota</taxon>
        <taxon>Metazoa</taxon>
        <taxon>Ecdysozoa</taxon>
        <taxon>Nematoda</taxon>
        <taxon>Chromadorea</taxon>
        <taxon>Rhabditida</taxon>
        <taxon>Rhabditina</taxon>
        <taxon>Diplogasteromorpha</taxon>
        <taxon>Diplogasteroidea</taxon>
        <taxon>Neodiplogasteridae</taxon>
        <taxon>Pristionchus</taxon>
    </lineage>
</organism>
<gene>
    <name evidence="1" type="primary">WBGene00280672</name>
</gene>
<accession>A0A8R1Z051</accession>
<dbReference type="EnsemblMetazoa" id="PPA42303.1">
    <property type="protein sequence ID" value="PPA42303.1"/>
    <property type="gene ID" value="WBGene00280672"/>
</dbReference>